<dbReference type="InterPro" id="IPR000515">
    <property type="entry name" value="MetI-like"/>
</dbReference>
<keyword evidence="3" id="KW-1003">Cell membrane</keyword>
<evidence type="ECO:0000256" key="1">
    <source>
        <dbReference type="ARBA" id="ARBA00004651"/>
    </source>
</evidence>
<gene>
    <name evidence="10" type="ORF">H1V43_30805</name>
</gene>
<dbReference type="EMBL" id="JACEQY010000044">
    <property type="protein sequence ID" value="MBA4865654.1"/>
    <property type="molecule type" value="Genomic_DNA"/>
</dbReference>
<feature type="compositionally biased region" description="Low complexity" evidence="7">
    <location>
        <begin position="26"/>
        <end position="44"/>
    </location>
</feature>
<dbReference type="SUPFAM" id="SSF161098">
    <property type="entry name" value="MetI-like"/>
    <property type="match status" value="1"/>
</dbReference>
<keyword evidence="6 8" id="KW-0472">Membrane</keyword>
<sequence length="330" mass="37080">MAASQQHTPVAEEETAAARPGERETAPGSAGGPPAATKPGAQQPGRRRRVETTLFTLPAFLFQLSWGWYPMIMAFVLSFTDAALRRPVSFTGLESYQRVWDDPLVAESFRVTAVYTVLSILLTFFIPIFVAILLMEMSRRHIRWMMLLWFLPLSGVASTVLFRYMFNAQYGLFQWVATDVLGLPPQPFLNSADQVLFWLVVPGILFFGPGLIYMATLQSIPASYFEAAEIEGAGFWRKMWTISLPRLRPVISMLLIFAIIGSTQAFEFPTIMTGPEGSPGGAARTVVMYLYLMLQQLRYADATALGVYLFVITMILVVIQRRFFREDPDT</sequence>
<keyword evidence="4 8" id="KW-0812">Transmembrane</keyword>
<evidence type="ECO:0000259" key="9">
    <source>
        <dbReference type="PROSITE" id="PS50928"/>
    </source>
</evidence>
<organism evidence="10 11">
    <name type="scientific">Streptomyces himalayensis subsp. aureolus</name>
    <dbReference type="NCBI Taxonomy" id="2758039"/>
    <lineage>
        <taxon>Bacteria</taxon>
        <taxon>Bacillati</taxon>
        <taxon>Actinomycetota</taxon>
        <taxon>Actinomycetes</taxon>
        <taxon>Kitasatosporales</taxon>
        <taxon>Streptomycetaceae</taxon>
        <taxon>Streptomyces</taxon>
        <taxon>Streptomyces himalayensis</taxon>
    </lineage>
</organism>
<evidence type="ECO:0000256" key="5">
    <source>
        <dbReference type="ARBA" id="ARBA00022989"/>
    </source>
</evidence>
<evidence type="ECO:0000313" key="11">
    <source>
        <dbReference type="Proteomes" id="UP000586976"/>
    </source>
</evidence>
<proteinExistence type="predicted"/>
<name>A0A7W2D6G7_9ACTN</name>
<keyword evidence="5 8" id="KW-1133">Transmembrane helix</keyword>
<comment type="subcellular location">
    <subcellularLocation>
        <location evidence="1">Cell membrane</location>
        <topology evidence="1">Multi-pass membrane protein</topology>
    </subcellularLocation>
</comment>
<feature type="transmembrane region" description="Helical" evidence="8">
    <location>
        <begin position="113"/>
        <end position="134"/>
    </location>
</feature>
<dbReference type="InterPro" id="IPR051393">
    <property type="entry name" value="ABC_transporter_permease"/>
</dbReference>
<dbReference type="PROSITE" id="PS50928">
    <property type="entry name" value="ABC_TM1"/>
    <property type="match status" value="1"/>
</dbReference>
<feature type="transmembrane region" description="Helical" evidence="8">
    <location>
        <begin position="247"/>
        <end position="266"/>
    </location>
</feature>
<dbReference type="AlphaFoldDB" id="A0A7W2D6G7"/>
<dbReference type="InterPro" id="IPR035906">
    <property type="entry name" value="MetI-like_sf"/>
</dbReference>
<evidence type="ECO:0000313" key="10">
    <source>
        <dbReference type="EMBL" id="MBA4865654.1"/>
    </source>
</evidence>
<dbReference type="RefSeq" id="WP_181867126.1">
    <property type="nucleotide sequence ID" value="NZ_JACEQY010000044.1"/>
</dbReference>
<evidence type="ECO:0000256" key="4">
    <source>
        <dbReference type="ARBA" id="ARBA00022692"/>
    </source>
</evidence>
<evidence type="ECO:0000256" key="2">
    <source>
        <dbReference type="ARBA" id="ARBA00022448"/>
    </source>
</evidence>
<dbReference type="Gene3D" id="1.10.3720.10">
    <property type="entry name" value="MetI-like"/>
    <property type="match status" value="1"/>
</dbReference>
<keyword evidence="2" id="KW-0813">Transport</keyword>
<protein>
    <submittedName>
        <fullName evidence="10">Sugar ABC transporter permease</fullName>
    </submittedName>
</protein>
<feature type="domain" description="ABC transmembrane type-1" evidence="9">
    <location>
        <begin position="109"/>
        <end position="320"/>
    </location>
</feature>
<feature type="transmembrane region" description="Helical" evidence="8">
    <location>
        <begin position="195"/>
        <end position="215"/>
    </location>
</feature>
<dbReference type="GO" id="GO:0055085">
    <property type="term" value="P:transmembrane transport"/>
    <property type="evidence" value="ECO:0007669"/>
    <property type="project" value="InterPro"/>
</dbReference>
<feature type="region of interest" description="Disordered" evidence="7">
    <location>
        <begin position="1"/>
        <end position="48"/>
    </location>
</feature>
<dbReference type="CDD" id="cd06261">
    <property type="entry name" value="TM_PBP2"/>
    <property type="match status" value="1"/>
</dbReference>
<dbReference type="GO" id="GO:0005886">
    <property type="term" value="C:plasma membrane"/>
    <property type="evidence" value="ECO:0007669"/>
    <property type="project" value="UniProtKB-SubCell"/>
</dbReference>
<evidence type="ECO:0000256" key="8">
    <source>
        <dbReference type="SAM" id="Phobius"/>
    </source>
</evidence>
<feature type="transmembrane region" description="Helical" evidence="8">
    <location>
        <begin position="299"/>
        <end position="319"/>
    </location>
</feature>
<keyword evidence="11" id="KW-1185">Reference proteome</keyword>
<reference evidence="10 11" key="1">
    <citation type="submission" date="2020-07" db="EMBL/GenBank/DDBJ databases">
        <title>Streptomyces isolated from Indian soil.</title>
        <authorList>
            <person name="Mandal S."/>
            <person name="Maiti P.K."/>
        </authorList>
    </citation>
    <scope>NUCLEOTIDE SEQUENCE [LARGE SCALE GENOMIC DNA]</scope>
    <source>
        <strain evidence="10 11">PSKA54</strain>
    </source>
</reference>
<feature type="transmembrane region" description="Helical" evidence="8">
    <location>
        <begin position="146"/>
        <end position="166"/>
    </location>
</feature>
<accession>A0A7W2D6G7</accession>
<dbReference type="PANTHER" id="PTHR30193">
    <property type="entry name" value="ABC TRANSPORTER PERMEASE PROTEIN"/>
    <property type="match status" value="1"/>
</dbReference>
<evidence type="ECO:0000256" key="6">
    <source>
        <dbReference type="ARBA" id="ARBA00023136"/>
    </source>
</evidence>
<dbReference type="Proteomes" id="UP000586976">
    <property type="component" value="Unassembled WGS sequence"/>
</dbReference>
<feature type="transmembrane region" description="Helical" evidence="8">
    <location>
        <begin position="54"/>
        <end position="79"/>
    </location>
</feature>
<comment type="caution">
    <text evidence="10">The sequence shown here is derived from an EMBL/GenBank/DDBJ whole genome shotgun (WGS) entry which is preliminary data.</text>
</comment>
<dbReference type="PANTHER" id="PTHR30193:SF41">
    <property type="entry name" value="DIACETYLCHITOBIOSE UPTAKE SYSTEM PERMEASE PROTEIN NGCF"/>
    <property type="match status" value="1"/>
</dbReference>
<evidence type="ECO:0000256" key="7">
    <source>
        <dbReference type="SAM" id="MobiDB-lite"/>
    </source>
</evidence>
<evidence type="ECO:0000256" key="3">
    <source>
        <dbReference type="ARBA" id="ARBA00022475"/>
    </source>
</evidence>